<sequence length="44" mass="4928">MGKCKNNGKKCDGADNTCLYFGGLTRMDGKLNKDCEDYTDMESR</sequence>
<gene>
    <name evidence="1" type="ORF">MM415B00342_0055</name>
</gene>
<protein>
    <submittedName>
        <fullName evidence="1">Uncharacterized protein</fullName>
    </submittedName>
</protein>
<accession>A0A6M3J9W5</accession>
<organism evidence="1">
    <name type="scientific">viral metagenome</name>
    <dbReference type="NCBI Taxonomy" id="1070528"/>
    <lineage>
        <taxon>unclassified sequences</taxon>
        <taxon>metagenomes</taxon>
        <taxon>organismal metagenomes</taxon>
    </lineage>
</organism>
<proteinExistence type="predicted"/>
<evidence type="ECO:0000313" key="1">
    <source>
        <dbReference type="EMBL" id="QJA66593.1"/>
    </source>
</evidence>
<reference evidence="1" key="1">
    <citation type="submission" date="2020-03" db="EMBL/GenBank/DDBJ databases">
        <title>The deep terrestrial virosphere.</title>
        <authorList>
            <person name="Holmfeldt K."/>
            <person name="Nilsson E."/>
            <person name="Simone D."/>
            <person name="Lopez-Fernandez M."/>
            <person name="Wu X."/>
            <person name="de Brujin I."/>
            <person name="Lundin D."/>
            <person name="Andersson A."/>
            <person name="Bertilsson S."/>
            <person name="Dopson M."/>
        </authorList>
    </citation>
    <scope>NUCLEOTIDE SEQUENCE</scope>
    <source>
        <strain evidence="1">MM415B00342</strain>
    </source>
</reference>
<dbReference type="EMBL" id="MT141557">
    <property type="protein sequence ID" value="QJA66593.1"/>
    <property type="molecule type" value="Genomic_DNA"/>
</dbReference>
<name>A0A6M3J9W5_9ZZZZ</name>
<dbReference type="AlphaFoldDB" id="A0A6M3J9W5"/>